<comment type="caution">
    <text evidence="1">The sequence shown here is derived from an EMBL/GenBank/DDBJ whole genome shotgun (WGS) entry which is preliminary data.</text>
</comment>
<organism evidence="1 2">
    <name type="scientific">Marivirga atlantica</name>
    <dbReference type="NCBI Taxonomy" id="1548457"/>
    <lineage>
        <taxon>Bacteria</taxon>
        <taxon>Pseudomonadati</taxon>
        <taxon>Bacteroidota</taxon>
        <taxon>Cytophagia</taxon>
        <taxon>Cytophagales</taxon>
        <taxon>Marivirgaceae</taxon>
        <taxon>Marivirga</taxon>
    </lineage>
</organism>
<reference evidence="1" key="1">
    <citation type="submission" date="2021-01" db="EMBL/GenBank/DDBJ databases">
        <title>Marivirga sp. nov., isolated from intertidal surface sediments.</title>
        <authorList>
            <person name="Zhang M."/>
        </authorList>
    </citation>
    <scope>NUCLEOTIDE SEQUENCE</scope>
    <source>
        <strain evidence="1">SM1354</strain>
    </source>
</reference>
<keyword evidence="2" id="KW-1185">Reference proteome</keyword>
<evidence type="ECO:0000313" key="1">
    <source>
        <dbReference type="EMBL" id="MBL0765922.1"/>
    </source>
</evidence>
<accession>A0A937A8U6</accession>
<sequence length="90" mass="10765">MNWRNKKGKLEYSHQQNAFHFNDGSKELPAKGWDIISDNEEYVITFKFVQEVQKPRTFFDYSGSHNEALRKLKKAFLLFKKAYLYDKIAK</sequence>
<dbReference type="AlphaFoldDB" id="A0A937A8U6"/>
<name>A0A937A8U6_9BACT</name>
<dbReference type="RefSeq" id="WP_201921438.1">
    <property type="nucleotide sequence ID" value="NZ_JAERQG010000002.1"/>
</dbReference>
<gene>
    <name evidence="1" type="ORF">JKP34_11710</name>
</gene>
<dbReference type="Proteomes" id="UP000642920">
    <property type="component" value="Unassembled WGS sequence"/>
</dbReference>
<evidence type="ECO:0000313" key="2">
    <source>
        <dbReference type="Proteomes" id="UP000642920"/>
    </source>
</evidence>
<protein>
    <submittedName>
        <fullName evidence="1">Uncharacterized protein</fullName>
    </submittedName>
</protein>
<dbReference type="EMBL" id="JAERQG010000002">
    <property type="protein sequence ID" value="MBL0765922.1"/>
    <property type="molecule type" value="Genomic_DNA"/>
</dbReference>
<proteinExistence type="predicted"/>